<dbReference type="AlphaFoldDB" id="A0A4R3Y4M3"/>
<dbReference type="Proteomes" id="UP000305526">
    <property type="component" value="Unassembled WGS sequence"/>
</dbReference>
<dbReference type="EMBL" id="SMCP01000006">
    <property type="protein sequence ID" value="TCV86512.1"/>
    <property type="molecule type" value="Genomic_DNA"/>
</dbReference>
<dbReference type="RefSeq" id="WP_132967035.1">
    <property type="nucleotide sequence ID" value="NZ_LEKL01000029.1"/>
</dbReference>
<evidence type="ECO:0000313" key="2">
    <source>
        <dbReference type="EMBL" id="TNG92641.1"/>
    </source>
</evidence>
<protein>
    <submittedName>
        <fullName evidence="1">Uncharacterized protein</fullName>
    </submittedName>
</protein>
<reference evidence="1 3" key="1">
    <citation type="submission" date="2019-03" db="EMBL/GenBank/DDBJ databases">
        <title>Genomic Encyclopedia of Type Strains, Phase IV (KMG-IV): sequencing the most valuable type-strain genomes for metagenomic binning, comparative biology and taxonomic classification.</title>
        <authorList>
            <person name="Goeker M."/>
        </authorList>
    </citation>
    <scope>NUCLEOTIDE SEQUENCE [LARGE SCALE GENOMIC DNA]</scope>
    <source>
        <strain evidence="1 3">DSM 28140</strain>
    </source>
</reference>
<keyword evidence="4" id="KW-1185">Reference proteome</keyword>
<dbReference type="EMBL" id="VDGV01000025">
    <property type="protein sequence ID" value="TNG92641.1"/>
    <property type="molecule type" value="Genomic_DNA"/>
</dbReference>
<comment type="caution">
    <text evidence="1">The sequence shown here is derived from an EMBL/GenBank/DDBJ whole genome shotgun (WGS) entry which is preliminary data.</text>
</comment>
<sequence length="64" mass="7122">MTNISFDKQNMINQNLTQAKALTTLLQDYSQECGGDFSLKNHLICDVLWTIETLIGNAQSAMEG</sequence>
<accession>A0A4R3Y4M3</accession>
<dbReference type="Proteomes" id="UP000294619">
    <property type="component" value="Unassembled WGS sequence"/>
</dbReference>
<reference evidence="2 4" key="2">
    <citation type="submission" date="2019-05" db="EMBL/GenBank/DDBJ databases">
        <title>Pasteurellaceae isolates from reptiles.</title>
        <authorList>
            <person name="Bojesen A.M."/>
            <person name="Lund E."/>
        </authorList>
    </citation>
    <scope>NUCLEOTIDE SEQUENCE [LARGE SCALE GENOMIC DNA]</scope>
    <source>
        <strain evidence="2 4">ELNT2x</strain>
    </source>
</reference>
<gene>
    <name evidence="1" type="ORF">EDC16_10666</name>
    <name evidence="2" type="ORF">FHQ21_03850</name>
</gene>
<organism evidence="1 3">
    <name type="scientific">Testudinibacter aquarius</name>
    <dbReference type="NCBI Taxonomy" id="1524974"/>
    <lineage>
        <taxon>Bacteria</taxon>
        <taxon>Pseudomonadati</taxon>
        <taxon>Pseudomonadota</taxon>
        <taxon>Gammaproteobacteria</taxon>
        <taxon>Pasteurellales</taxon>
        <taxon>Pasteurellaceae</taxon>
        <taxon>Testudinibacter</taxon>
    </lineage>
</organism>
<proteinExistence type="predicted"/>
<evidence type="ECO:0000313" key="3">
    <source>
        <dbReference type="Proteomes" id="UP000294619"/>
    </source>
</evidence>
<evidence type="ECO:0000313" key="4">
    <source>
        <dbReference type="Proteomes" id="UP000305526"/>
    </source>
</evidence>
<evidence type="ECO:0000313" key="1">
    <source>
        <dbReference type="EMBL" id="TCV86512.1"/>
    </source>
</evidence>
<name>A0A4R3Y4M3_9PAST</name>